<sequence>MKGVSYARKVILFALLWNTTPFDVYIGALSIYVWSLCNRLFFVTEYTTNAGRLKHKCVCVLVSSYGKHLCSFFCWIYTMSQLCIISSYHSLSP</sequence>
<keyword evidence="1" id="KW-1133">Transmembrane helix</keyword>
<dbReference type="AlphaFoldDB" id="A0AAN9EUU3"/>
<feature type="transmembrane region" description="Helical" evidence="1">
    <location>
        <begin position="12"/>
        <end position="34"/>
    </location>
</feature>
<evidence type="ECO:0000313" key="2">
    <source>
        <dbReference type="EMBL" id="KAK7261600.1"/>
    </source>
</evidence>
<gene>
    <name evidence="2" type="ORF">RIF29_27915</name>
</gene>
<organism evidence="2 3">
    <name type="scientific">Crotalaria pallida</name>
    <name type="common">Smooth rattlebox</name>
    <name type="synonym">Crotalaria striata</name>
    <dbReference type="NCBI Taxonomy" id="3830"/>
    <lineage>
        <taxon>Eukaryota</taxon>
        <taxon>Viridiplantae</taxon>
        <taxon>Streptophyta</taxon>
        <taxon>Embryophyta</taxon>
        <taxon>Tracheophyta</taxon>
        <taxon>Spermatophyta</taxon>
        <taxon>Magnoliopsida</taxon>
        <taxon>eudicotyledons</taxon>
        <taxon>Gunneridae</taxon>
        <taxon>Pentapetalae</taxon>
        <taxon>rosids</taxon>
        <taxon>fabids</taxon>
        <taxon>Fabales</taxon>
        <taxon>Fabaceae</taxon>
        <taxon>Papilionoideae</taxon>
        <taxon>50 kb inversion clade</taxon>
        <taxon>genistoids sensu lato</taxon>
        <taxon>core genistoids</taxon>
        <taxon>Crotalarieae</taxon>
        <taxon>Crotalaria</taxon>
    </lineage>
</organism>
<keyword evidence="3" id="KW-1185">Reference proteome</keyword>
<evidence type="ECO:0000313" key="3">
    <source>
        <dbReference type="Proteomes" id="UP001372338"/>
    </source>
</evidence>
<evidence type="ECO:0000256" key="1">
    <source>
        <dbReference type="SAM" id="Phobius"/>
    </source>
</evidence>
<dbReference type="Proteomes" id="UP001372338">
    <property type="component" value="Unassembled WGS sequence"/>
</dbReference>
<name>A0AAN9EUU3_CROPI</name>
<reference evidence="2 3" key="1">
    <citation type="submission" date="2024-01" db="EMBL/GenBank/DDBJ databases">
        <title>The genomes of 5 underutilized Papilionoideae crops provide insights into root nodulation and disease resistanc.</title>
        <authorList>
            <person name="Yuan L."/>
        </authorList>
    </citation>
    <scope>NUCLEOTIDE SEQUENCE [LARGE SCALE GENOMIC DNA]</scope>
    <source>
        <strain evidence="2">ZHUSHIDOU_FW_LH</strain>
        <tissue evidence="2">Leaf</tissue>
    </source>
</reference>
<comment type="caution">
    <text evidence="2">The sequence shown here is derived from an EMBL/GenBank/DDBJ whole genome shotgun (WGS) entry which is preliminary data.</text>
</comment>
<proteinExistence type="predicted"/>
<keyword evidence="1" id="KW-0812">Transmembrane</keyword>
<accession>A0AAN9EUU3</accession>
<keyword evidence="1" id="KW-0472">Membrane</keyword>
<protein>
    <submittedName>
        <fullName evidence="2">Uncharacterized protein</fullName>
    </submittedName>
</protein>
<dbReference type="EMBL" id="JAYWIO010000005">
    <property type="protein sequence ID" value="KAK7261600.1"/>
    <property type="molecule type" value="Genomic_DNA"/>
</dbReference>